<dbReference type="GeneID" id="27689271"/>
<dbReference type="InterPro" id="IPR016435">
    <property type="entry name" value="DPH1/DPH2"/>
</dbReference>
<keyword evidence="5 10" id="KW-0479">Metal-binding</keyword>
<dbReference type="SFLD" id="SFLDS00032">
    <property type="entry name" value="Radical_SAM_3-amino-3-carboxyp"/>
    <property type="match status" value="1"/>
</dbReference>
<evidence type="ECO:0000313" key="12">
    <source>
        <dbReference type="Proteomes" id="UP000053201"/>
    </source>
</evidence>
<dbReference type="NCBIfam" id="TIGR00322">
    <property type="entry name" value="diphth2_R"/>
    <property type="match status" value="1"/>
</dbReference>
<comment type="subcellular location">
    <subcellularLocation>
        <location evidence="10">Cytoplasm</location>
    </subcellularLocation>
</comment>
<dbReference type="GO" id="GO:0046872">
    <property type="term" value="F:metal ion binding"/>
    <property type="evidence" value="ECO:0007669"/>
    <property type="project" value="UniProtKB-KW"/>
</dbReference>
<organism evidence="11 12">
    <name type="scientific">Spizellomyces punctatus (strain DAOM BR117)</name>
    <dbReference type="NCBI Taxonomy" id="645134"/>
    <lineage>
        <taxon>Eukaryota</taxon>
        <taxon>Fungi</taxon>
        <taxon>Fungi incertae sedis</taxon>
        <taxon>Chytridiomycota</taxon>
        <taxon>Chytridiomycota incertae sedis</taxon>
        <taxon>Chytridiomycetes</taxon>
        <taxon>Spizellomycetales</taxon>
        <taxon>Spizellomycetaceae</taxon>
        <taxon>Spizellomyces</taxon>
    </lineage>
</organism>
<comment type="similarity">
    <text evidence="3 10">Belongs to the DPH1/DPH2 family. DPH2 subfamily.</text>
</comment>
<dbReference type="eggNOG" id="KOG2648">
    <property type="taxonomic scope" value="Eukaryota"/>
</dbReference>
<dbReference type="AlphaFoldDB" id="A0A0L0HDX8"/>
<dbReference type="InterPro" id="IPR042263">
    <property type="entry name" value="DPH1/DPH2_1"/>
</dbReference>
<dbReference type="SFLD" id="SFLDF00408">
    <property type="entry name" value="Diphthamide_biosynthesis_famil"/>
    <property type="match status" value="1"/>
</dbReference>
<gene>
    <name evidence="11" type="ORF">SPPG_05929</name>
</gene>
<name>A0A0L0HDX8_SPIPD</name>
<comment type="function">
    <text evidence="10">Required for the first step of diphthamide biosynthesis, a post-translational modification of histidine which occurs in elongation factor 2. DPH1 and DPH2 transfer a 3-amino-3-carboxypropyl (ACP) group from S-adenosyl-L-methionine (SAM) to a histidine residue, the reaction is assisted by a reduction system comprising DPH3 and a NADH-dependent reductase. Facilitates the reduction of the catalytic iron-sulfur cluster found in the DPH1 subunit.</text>
</comment>
<keyword evidence="6 10" id="KW-0408">Iron</keyword>
<evidence type="ECO:0000256" key="7">
    <source>
        <dbReference type="ARBA" id="ARBA00023014"/>
    </source>
</evidence>
<comment type="function">
    <text evidence="9">Required for the first step of diphthamide biosynthesis, a post-translational modification of histidine which occurs in elongation factor 2. DPH1 and DPH2 transfer a 3-amino-3-carboxypropyl (ACP) group from S-adenosyl-L-methionine (SAM) to a histidine residue, the reaction is assisted by a reduction system comprising DPH3 and a NADH-dependent reductase, predominantly CBR1. Facilitates the reduction of the catalytic iron-sulfur cluster found in the DPH1 subunit.</text>
</comment>
<dbReference type="GO" id="GO:0090560">
    <property type="term" value="F:2-(3-amino-3-carboxypropyl)histidine synthase activity"/>
    <property type="evidence" value="ECO:0007669"/>
    <property type="project" value="InterPro"/>
</dbReference>
<evidence type="ECO:0000256" key="1">
    <source>
        <dbReference type="ARBA" id="ARBA00001966"/>
    </source>
</evidence>
<evidence type="ECO:0000256" key="9">
    <source>
        <dbReference type="ARBA" id="ARBA00054092"/>
    </source>
</evidence>
<evidence type="ECO:0000256" key="6">
    <source>
        <dbReference type="ARBA" id="ARBA00023004"/>
    </source>
</evidence>
<comment type="subunit">
    <text evidence="8">Component of the 2-(3-amino-3-carboxypropyl)histidine synthase complex composed of DPH1, DPH2, DPH3 and a NADH-dependent reductase, predominantly CBR1.</text>
</comment>
<evidence type="ECO:0000256" key="3">
    <source>
        <dbReference type="ARBA" id="ARBA00006179"/>
    </source>
</evidence>
<dbReference type="GO" id="GO:0051536">
    <property type="term" value="F:iron-sulfur cluster binding"/>
    <property type="evidence" value="ECO:0007669"/>
    <property type="project" value="UniProtKB-KW"/>
</dbReference>
<dbReference type="SFLD" id="SFLDG01121">
    <property type="entry name" value="Diphthamide_biosynthesis"/>
    <property type="match status" value="1"/>
</dbReference>
<keyword evidence="10" id="KW-0963">Cytoplasm</keyword>
<dbReference type="FunFam" id="3.40.50.11860:FF:000001">
    <property type="entry name" value="2-(3-amino-3-carboxypropyl)histidine synthase subunit 2"/>
    <property type="match status" value="1"/>
</dbReference>
<reference evidence="11 12" key="1">
    <citation type="submission" date="2009-08" db="EMBL/GenBank/DDBJ databases">
        <title>The Genome Sequence of Spizellomyces punctatus strain DAOM BR117.</title>
        <authorList>
            <consortium name="The Broad Institute Genome Sequencing Platform"/>
            <person name="Russ C."/>
            <person name="Cuomo C."/>
            <person name="Shea T."/>
            <person name="Young S.K."/>
            <person name="Zeng Q."/>
            <person name="Koehrsen M."/>
            <person name="Haas B."/>
            <person name="Borodovsky M."/>
            <person name="Guigo R."/>
            <person name="Alvarado L."/>
            <person name="Berlin A."/>
            <person name="Bochicchio J."/>
            <person name="Borenstein D."/>
            <person name="Chapman S."/>
            <person name="Chen Z."/>
            <person name="Engels R."/>
            <person name="Freedman E."/>
            <person name="Gellesch M."/>
            <person name="Goldberg J."/>
            <person name="Griggs A."/>
            <person name="Gujja S."/>
            <person name="Heiman D."/>
            <person name="Hepburn T."/>
            <person name="Howarth C."/>
            <person name="Jen D."/>
            <person name="Larson L."/>
            <person name="Lewis B."/>
            <person name="Mehta T."/>
            <person name="Park D."/>
            <person name="Pearson M."/>
            <person name="Roberts A."/>
            <person name="Saif S."/>
            <person name="Shenoy N."/>
            <person name="Sisk P."/>
            <person name="Stolte C."/>
            <person name="Sykes S."/>
            <person name="Thomson T."/>
            <person name="Walk T."/>
            <person name="White J."/>
            <person name="Yandava C."/>
            <person name="Burger G."/>
            <person name="Gray M.W."/>
            <person name="Holland P.W.H."/>
            <person name="King N."/>
            <person name="Lang F.B.F."/>
            <person name="Roger A.J."/>
            <person name="Ruiz-Trillo I."/>
            <person name="Lander E."/>
            <person name="Nusbaum C."/>
        </authorList>
    </citation>
    <scope>NUCLEOTIDE SEQUENCE [LARGE SCALE GENOMIC DNA]</scope>
    <source>
        <strain evidence="11 12">DAOM BR117</strain>
    </source>
</reference>
<sequence>MTSVLNGPTSFADDGRTVIERKMDTGTARQRSTGVLGGDYEIERTSQVIIERGYSKIALQFPDELLPDSAEVSTALKERTGKEIFILADTTFGSCCVDEIAAEHGNADLVVHYGRACLSPTSRLPVLYVFGKAPIDVHDCARAFDHHFSAQRNQPVLLMYDVMYHHVIISLMELLHSHGYTDVLQTEVETELFVPPKLQATELDEQRTPSPTSSECCDKSMRCCKEDLRRSPLASTPSEVTETDESTCRQSACGRRFTIPPHRTLADYSIFYIGGESLTLTNIILTNSRNKVFSYDPDTGVHREETGAQNKLLMRRYYMVQSAKDANVIGIVVGTLGVASYLSVINHIKRLIIASGKKPYVLAVGKPNPAKLGNFLEIDCFVLVACPENSLLDSRDFLRPIVTPFELELALVRGKEWTGDYETDLTVLASRLQSGADDFDNGADDEASSDEEPYFSLVTGGYKQATRYLSTSNVPTRSSRSVEDAPGQLTLRNAETGLTKLSTQSAAAQYLNERRTFRGLVPDVGNTDVTVAVDGRRGIARGYVGETGKSEQLNQTHDTST</sequence>
<dbReference type="Gene3D" id="3.40.50.11840">
    <property type="entry name" value="Diphthamide synthesis DPH1/DPH2 domain 1"/>
    <property type="match status" value="1"/>
</dbReference>
<evidence type="ECO:0000313" key="11">
    <source>
        <dbReference type="EMBL" id="KNC98973.1"/>
    </source>
</evidence>
<accession>A0A0L0HDX8</accession>
<dbReference type="FunFam" id="3.40.50.11840:FF:000002">
    <property type="entry name" value="2-(3-amino-3-carboxypropyl)histidine synthase subunit 2"/>
    <property type="match status" value="1"/>
</dbReference>
<dbReference type="InterPro" id="IPR010014">
    <property type="entry name" value="DHP2"/>
</dbReference>
<dbReference type="PANTHER" id="PTHR10762">
    <property type="entry name" value="DIPHTHAMIDE BIOSYNTHESIS PROTEIN"/>
    <property type="match status" value="1"/>
</dbReference>
<dbReference type="STRING" id="645134.A0A0L0HDX8"/>
<dbReference type="InParanoid" id="A0A0L0HDX8"/>
<dbReference type="UniPathway" id="UPA00559"/>
<dbReference type="OMA" id="QIWNENH"/>
<protein>
    <recommendedName>
        <fullName evidence="4 10">2-(3-amino-3-carboxypropyl)histidine synthase subunit 2</fullName>
    </recommendedName>
</protein>
<evidence type="ECO:0000256" key="2">
    <source>
        <dbReference type="ARBA" id="ARBA00005156"/>
    </source>
</evidence>
<dbReference type="PANTHER" id="PTHR10762:SF2">
    <property type="entry name" value="2-(3-AMINO-3-CARBOXYPROPYL)HISTIDINE SYNTHASE SUBUNIT 2"/>
    <property type="match status" value="1"/>
</dbReference>
<evidence type="ECO:0000256" key="8">
    <source>
        <dbReference type="ARBA" id="ARBA00034128"/>
    </source>
</evidence>
<dbReference type="OrthoDB" id="449241at2759"/>
<dbReference type="RefSeq" id="XP_016607013.1">
    <property type="nucleotide sequence ID" value="XM_016754137.1"/>
</dbReference>
<evidence type="ECO:0000256" key="10">
    <source>
        <dbReference type="RuleBase" id="RU364133"/>
    </source>
</evidence>
<dbReference type="Gene3D" id="3.40.50.11860">
    <property type="entry name" value="Diphthamide synthesis DPH1/DPH2 domain 3"/>
    <property type="match status" value="1"/>
</dbReference>
<dbReference type="InterPro" id="IPR042265">
    <property type="entry name" value="DPH1/DPH2_3"/>
</dbReference>
<comment type="pathway">
    <text evidence="2 10">Protein modification; peptidyl-diphthamide biosynthesis.</text>
</comment>
<evidence type="ECO:0000256" key="4">
    <source>
        <dbReference type="ARBA" id="ARBA00021914"/>
    </source>
</evidence>
<dbReference type="NCBIfam" id="TIGR00272">
    <property type="entry name" value="DPH2"/>
    <property type="match status" value="1"/>
</dbReference>
<keyword evidence="12" id="KW-1185">Reference proteome</keyword>
<proteinExistence type="inferred from homology"/>
<dbReference type="FunCoup" id="A0A0L0HDX8">
    <property type="interactions" value="720"/>
</dbReference>
<dbReference type="EMBL" id="KQ257459">
    <property type="protein sequence ID" value="KNC98973.1"/>
    <property type="molecule type" value="Genomic_DNA"/>
</dbReference>
<comment type="cofactor">
    <cofactor evidence="1">
        <name>[4Fe-4S] cluster</name>
        <dbReference type="ChEBI" id="CHEBI:49883"/>
    </cofactor>
</comment>
<evidence type="ECO:0000256" key="5">
    <source>
        <dbReference type="ARBA" id="ARBA00022723"/>
    </source>
</evidence>
<dbReference type="Proteomes" id="UP000053201">
    <property type="component" value="Unassembled WGS sequence"/>
</dbReference>
<dbReference type="GO" id="GO:0005737">
    <property type="term" value="C:cytoplasm"/>
    <property type="evidence" value="ECO:0007669"/>
    <property type="project" value="UniProtKB-SubCell"/>
</dbReference>
<dbReference type="VEuPathDB" id="FungiDB:SPPG_05929"/>
<keyword evidence="7 10" id="KW-0411">Iron-sulfur</keyword>
<dbReference type="Pfam" id="PF01866">
    <property type="entry name" value="Diphthamide_syn"/>
    <property type="match status" value="1"/>
</dbReference>
<dbReference type="GO" id="GO:0017183">
    <property type="term" value="P:protein histidyl modification to diphthamide"/>
    <property type="evidence" value="ECO:0007669"/>
    <property type="project" value="UniProtKB-UniPathway"/>
</dbReference>